<feature type="transmembrane region" description="Helical" evidence="1">
    <location>
        <begin position="238"/>
        <end position="258"/>
    </location>
</feature>
<keyword evidence="1" id="KW-0812">Transmembrane</keyword>
<feature type="transmembrane region" description="Helical" evidence="1">
    <location>
        <begin position="51"/>
        <end position="70"/>
    </location>
</feature>
<reference evidence="4" key="2">
    <citation type="submission" date="2015-01" db="EMBL/GenBank/DDBJ databases">
        <title>Evolutionary Origins and Diversification of the Mycorrhizal Mutualists.</title>
        <authorList>
            <consortium name="DOE Joint Genome Institute"/>
            <consortium name="Mycorrhizal Genomics Consortium"/>
            <person name="Kohler A."/>
            <person name="Kuo A."/>
            <person name="Nagy L.G."/>
            <person name="Floudas D."/>
            <person name="Copeland A."/>
            <person name="Barry K.W."/>
            <person name="Cichocki N."/>
            <person name="Veneault-Fourrey C."/>
            <person name="LaButti K."/>
            <person name="Lindquist E.A."/>
            <person name="Lipzen A."/>
            <person name="Lundell T."/>
            <person name="Morin E."/>
            <person name="Murat C."/>
            <person name="Riley R."/>
            <person name="Ohm R."/>
            <person name="Sun H."/>
            <person name="Tunlid A."/>
            <person name="Henrissat B."/>
            <person name="Grigoriev I.V."/>
            <person name="Hibbett D.S."/>
            <person name="Martin F."/>
        </authorList>
    </citation>
    <scope>NUCLEOTIDE SEQUENCE [LARGE SCALE GENOMIC DNA]</scope>
    <source>
        <strain evidence="4">F 1598</strain>
    </source>
</reference>
<accession>A0A0C3FGQ6</accession>
<protein>
    <submittedName>
        <fullName evidence="3">Uncharacterized protein</fullName>
    </submittedName>
</protein>
<dbReference type="OrthoDB" id="3945378at2759"/>
<dbReference type="AlphaFoldDB" id="A0A0C3FGQ6"/>
<evidence type="ECO:0000256" key="2">
    <source>
        <dbReference type="SAM" id="SignalP"/>
    </source>
</evidence>
<feature type="transmembrane region" description="Helical" evidence="1">
    <location>
        <begin position="196"/>
        <end position="217"/>
    </location>
</feature>
<dbReference type="HOGENOM" id="CLU_809207_0_0_1"/>
<reference evidence="3 4" key="1">
    <citation type="submission" date="2014-04" db="EMBL/GenBank/DDBJ databases">
        <authorList>
            <consortium name="DOE Joint Genome Institute"/>
            <person name="Kuo A."/>
            <person name="Tarkka M."/>
            <person name="Buscot F."/>
            <person name="Kohler A."/>
            <person name="Nagy L.G."/>
            <person name="Floudas D."/>
            <person name="Copeland A."/>
            <person name="Barry K.W."/>
            <person name="Cichocki N."/>
            <person name="Veneault-Fourrey C."/>
            <person name="LaButti K."/>
            <person name="Lindquist E.A."/>
            <person name="Lipzen A."/>
            <person name="Lundell T."/>
            <person name="Morin E."/>
            <person name="Murat C."/>
            <person name="Sun H."/>
            <person name="Tunlid A."/>
            <person name="Henrissat B."/>
            <person name="Grigoriev I.V."/>
            <person name="Hibbett D.S."/>
            <person name="Martin F."/>
            <person name="Nordberg H.P."/>
            <person name="Cantor M.N."/>
            <person name="Hua S.X."/>
        </authorList>
    </citation>
    <scope>NUCLEOTIDE SEQUENCE [LARGE SCALE GENOMIC DNA]</scope>
    <source>
        <strain evidence="3 4">F 1598</strain>
    </source>
</reference>
<dbReference type="InParanoid" id="A0A0C3FGQ6"/>
<evidence type="ECO:0000256" key="1">
    <source>
        <dbReference type="SAM" id="Phobius"/>
    </source>
</evidence>
<keyword evidence="1" id="KW-1133">Transmembrane helix</keyword>
<keyword evidence="1" id="KW-0472">Membrane</keyword>
<keyword evidence="2" id="KW-0732">Signal</keyword>
<feature type="transmembrane region" description="Helical" evidence="1">
    <location>
        <begin position="77"/>
        <end position="94"/>
    </location>
</feature>
<dbReference type="Proteomes" id="UP000054166">
    <property type="component" value="Unassembled WGS sequence"/>
</dbReference>
<dbReference type="EMBL" id="KN832990">
    <property type="protein sequence ID" value="KIM83545.1"/>
    <property type="molecule type" value="Genomic_DNA"/>
</dbReference>
<feature type="signal peptide" evidence="2">
    <location>
        <begin position="1"/>
        <end position="27"/>
    </location>
</feature>
<organism evidence="3 4">
    <name type="scientific">Piloderma croceum (strain F 1598)</name>
    <dbReference type="NCBI Taxonomy" id="765440"/>
    <lineage>
        <taxon>Eukaryota</taxon>
        <taxon>Fungi</taxon>
        <taxon>Dikarya</taxon>
        <taxon>Basidiomycota</taxon>
        <taxon>Agaricomycotina</taxon>
        <taxon>Agaricomycetes</taxon>
        <taxon>Agaricomycetidae</taxon>
        <taxon>Atheliales</taxon>
        <taxon>Atheliaceae</taxon>
        <taxon>Piloderma</taxon>
    </lineage>
</organism>
<name>A0A0C3FGQ6_PILCF</name>
<proteinExistence type="predicted"/>
<gene>
    <name evidence="3" type="ORF">PILCRDRAFT_428132</name>
</gene>
<keyword evidence="4" id="KW-1185">Reference proteome</keyword>
<feature type="transmembrane region" description="Helical" evidence="1">
    <location>
        <begin position="146"/>
        <end position="164"/>
    </location>
</feature>
<evidence type="ECO:0000313" key="3">
    <source>
        <dbReference type="EMBL" id="KIM83545.1"/>
    </source>
</evidence>
<evidence type="ECO:0000313" key="4">
    <source>
        <dbReference type="Proteomes" id="UP000054166"/>
    </source>
</evidence>
<feature type="transmembrane region" description="Helical" evidence="1">
    <location>
        <begin position="114"/>
        <end position="134"/>
    </location>
</feature>
<feature type="chain" id="PRO_5002164373" evidence="2">
    <location>
        <begin position="28"/>
        <end position="343"/>
    </location>
</feature>
<sequence>MMSKSRPIVRVLLFILILVTSAKIAIASPPLGHRSTQPFCVNQTPPDSDLLGLGVRIGVYLQIAALMLAVCCGKSDTLSAIPAALMTTLTLNIVLSMKASTNVFGSNPVVQDFWVTQCQLYLLVTILPYMFLFGHWHHRILGVTKCALLLLATVYTYAQTLWFWTSGYKNSDEVVCGVAETMLFGRYSLFTDHGRYAIFVIYAFGILIMLIMLPNFIRGRPGYFSPLIGMVSRKSESVKAVALGLVCIPWAGIVLAMIEGTVRRGTQGEWVSITGQWLALGVGFCTAAEAAWHALRSIYRELLGGSFHEEDDHKSDKRWIPLPQRQQSKDLTCMAPEGLLSDA</sequence>
<feature type="transmembrane region" description="Helical" evidence="1">
    <location>
        <begin position="270"/>
        <end position="292"/>
    </location>
</feature>